<protein>
    <recommendedName>
        <fullName evidence="2">Methyltransferase type 11 domain-containing protein</fullName>
    </recommendedName>
</protein>
<dbReference type="EMBL" id="UINC01062805">
    <property type="protein sequence ID" value="SVB89767.1"/>
    <property type="molecule type" value="Genomic_DNA"/>
</dbReference>
<gene>
    <name evidence="1" type="ORF">METZ01_LOCUS242621</name>
</gene>
<dbReference type="AlphaFoldDB" id="A0A382HS59"/>
<organism evidence="1">
    <name type="scientific">marine metagenome</name>
    <dbReference type="NCBI Taxonomy" id="408172"/>
    <lineage>
        <taxon>unclassified sequences</taxon>
        <taxon>metagenomes</taxon>
        <taxon>ecological metagenomes</taxon>
    </lineage>
</organism>
<dbReference type="Gene3D" id="3.40.50.150">
    <property type="entry name" value="Vaccinia Virus protein VP39"/>
    <property type="match status" value="1"/>
</dbReference>
<proteinExistence type="predicted"/>
<dbReference type="PANTHER" id="PTHR43861:SF6">
    <property type="entry name" value="METHYLTRANSFERASE TYPE 11"/>
    <property type="match status" value="1"/>
</dbReference>
<dbReference type="Pfam" id="PF13489">
    <property type="entry name" value="Methyltransf_23"/>
    <property type="match status" value="1"/>
</dbReference>
<dbReference type="CDD" id="cd02440">
    <property type="entry name" value="AdoMet_MTases"/>
    <property type="match status" value="1"/>
</dbReference>
<name>A0A382HS59_9ZZZZ</name>
<dbReference type="SUPFAM" id="SSF53335">
    <property type="entry name" value="S-adenosyl-L-methionine-dependent methyltransferases"/>
    <property type="match status" value="1"/>
</dbReference>
<reference evidence="1" key="1">
    <citation type="submission" date="2018-05" db="EMBL/GenBank/DDBJ databases">
        <authorList>
            <person name="Lanie J.A."/>
            <person name="Ng W.-L."/>
            <person name="Kazmierczak K.M."/>
            <person name="Andrzejewski T.M."/>
            <person name="Davidsen T.M."/>
            <person name="Wayne K.J."/>
            <person name="Tettelin H."/>
            <person name="Glass J.I."/>
            <person name="Rusch D."/>
            <person name="Podicherti R."/>
            <person name="Tsui H.-C.T."/>
            <person name="Winkler M.E."/>
        </authorList>
    </citation>
    <scope>NUCLEOTIDE SEQUENCE</scope>
</reference>
<evidence type="ECO:0008006" key="2">
    <source>
        <dbReference type="Google" id="ProtNLM"/>
    </source>
</evidence>
<accession>A0A382HS59</accession>
<evidence type="ECO:0000313" key="1">
    <source>
        <dbReference type="EMBL" id="SVB89767.1"/>
    </source>
</evidence>
<dbReference type="InterPro" id="IPR029063">
    <property type="entry name" value="SAM-dependent_MTases_sf"/>
</dbReference>
<sequence>MTFDNFLETVNCPICDRQDYQVLRKANYSENITRQKLLEIYKSSSDTELIDQVVKCLECGLVYLNPRVQSDIILESYSEAIDPKFTSQNPLRIRTFRKFLDHWIKRTKITPSVKKKILDVGCAAGSFPKVAEDMGFSVVGVEPSKYLCNFGQREYGLDLRQGTLHEQNFSEEEFNIVSMFDVIEHLDQPGYVLEEIKRILLSDGHLIVNYPDYDSWPRKLMGTKWPFFLSVHLFYFTPQSILQILEKHGFQVVRIEPYFQTLELGYVLERAGQIFYFAKWVEKAVKILGLGQIPFKYYLGQTLVTAKKA</sequence>
<dbReference type="PANTHER" id="PTHR43861">
    <property type="entry name" value="TRANS-ACONITATE 2-METHYLTRANSFERASE-RELATED"/>
    <property type="match status" value="1"/>
</dbReference>